<name>A0A7W6D3G4_9HYPH</name>
<sequence>MKTAIPLLVGVCAIAPAAFAMDASIRRQLSELDPQTRLEQRCDMEAMSRIRKAKEGYQPDKVIAYSFGDPTTSGNMLKTKGAVFRSKGEWYRLAFRCETSPDHFDVTAFKFKIGDLVPRDAWDEHYLYD</sequence>
<accession>A0A7W6D3G4</accession>
<dbReference type="AlphaFoldDB" id="A0A7W6D3G4"/>
<evidence type="ECO:0008006" key="4">
    <source>
        <dbReference type="Google" id="ProtNLM"/>
    </source>
</evidence>
<dbReference type="Pfam" id="PF06059">
    <property type="entry name" value="DUF930"/>
    <property type="match status" value="1"/>
</dbReference>
<dbReference type="InterPro" id="IPR009273">
    <property type="entry name" value="DUF930"/>
</dbReference>
<keyword evidence="3" id="KW-1185">Reference proteome</keyword>
<reference evidence="2 3" key="1">
    <citation type="submission" date="2020-08" db="EMBL/GenBank/DDBJ databases">
        <title>Genomic Encyclopedia of Type Strains, Phase IV (KMG-IV): sequencing the most valuable type-strain genomes for metagenomic binning, comparative biology and taxonomic classification.</title>
        <authorList>
            <person name="Goeker M."/>
        </authorList>
    </citation>
    <scope>NUCLEOTIDE SEQUENCE [LARGE SCALE GENOMIC DNA]</scope>
    <source>
        <strain evidence="2 3">DSM 100211</strain>
    </source>
</reference>
<evidence type="ECO:0000313" key="2">
    <source>
        <dbReference type="EMBL" id="MBB3976075.1"/>
    </source>
</evidence>
<organism evidence="2 3">
    <name type="scientific">Mycoplana azooxidifex</name>
    <dbReference type="NCBI Taxonomy" id="1636188"/>
    <lineage>
        <taxon>Bacteria</taxon>
        <taxon>Pseudomonadati</taxon>
        <taxon>Pseudomonadota</taxon>
        <taxon>Alphaproteobacteria</taxon>
        <taxon>Hyphomicrobiales</taxon>
        <taxon>Rhizobiaceae</taxon>
        <taxon>Mycoplana</taxon>
    </lineage>
</organism>
<keyword evidence="1" id="KW-0732">Signal</keyword>
<gene>
    <name evidence="2" type="ORF">GGQ64_001262</name>
</gene>
<comment type="caution">
    <text evidence="2">The sequence shown here is derived from an EMBL/GenBank/DDBJ whole genome shotgun (WGS) entry which is preliminary data.</text>
</comment>
<protein>
    <recommendedName>
        <fullName evidence="4">DUF930 domain-containing protein</fullName>
    </recommendedName>
</protein>
<dbReference type="Proteomes" id="UP000574761">
    <property type="component" value="Unassembled WGS sequence"/>
</dbReference>
<feature type="signal peptide" evidence="1">
    <location>
        <begin position="1"/>
        <end position="20"/>
    </location>
</feature>
<evidence type="ECO:0000313" key="3">
    <source>
        <dbReference type="Proteomes" id="UP000574761"/>
    </source>
</evidence>
<evidence type="ECO:0000256" key="1">
    <source>
        <dbReference type="SAM" id="SignalP"/>
    </source>
</evidence>
<dbReference type="RefSeq" id="WP_183800631.1">
    <property type="nucleotide sequence ID" value="NZ_JACIEE010000002.1"/>
</dbReference>
<dbReference type="EMBL" id="JACIEE010000002">
    <property type="protein sequence ID" value="MBB3976075.1"/>
    <property type="molecule type" value="Genomic_DNA"/>
</dbReference>
<proteinExistence type="predicted"/>
<feature type="chain" id="PRO_5031357012" description="DUF930 domain-containing protein" evidence="1">
    <location>
        <begin position="21"/>
        <end position="129"/>
    </location>
</feature>